<keyword evidence="3" id="KW-0378">Hydrolase</keyword>
<protein>
    <recommendedName>
        <fullName evidence="7">AB hydrolase-1 domain-containing protein</fullName>
    </recommendedName>
</protein>
<keyword evidence="2" id="KW-0732">Signal</keyword>
<keyword evidence="4" id="KW-0442">Lipid degradation</keyword>
<keyword evidence="9" id="KW-1185">Reference proteome</keyword>
<reference evidence="8 9" key="1">
    <citation type="submission" date="2018-04" db="EMBL/GenBank/DDBJ databases">
        <authorList>
            <person name="Vogel A."/>
        </authorList>
    </citation>
    <scope>NUCLEOTIDE SEQUENCE [LARGE SCALE GENOMIC DNA]</scope>
</reference>
<keyword evidence="5" id="KW-0443">Lipid metabolism</keyword>
<evidence type="ECO:0000259" key="7">
    <source>
        <dbReference type="Pfam" id="PF00561"/>
    </source>
</evidence>
<feature type="domain" description="AB hydrolase-1" evidence="7">
    <location>
        <begin position="3"/>
        <end position="98"/>
    </location>
</feature>
<dbReference type="FunFam" id="3.40.50.1820:FF:000057">
    <property type="entry name" value="Lipase"/>
    <property type="match status" value="1"/>
</dbReference>
<organism evidence="8 9">
    <name type="scientific">Cuscuta campestris</name>
    <dbReference type="NCBI Taxonomy" id="132261"/>
    <lineage>
        <taxon>Eukaryota</taxon>
        <taxon>Viridiplantae</taxon>
        <taxon>Streptophyta</taxon>
        <taxon>Embryophyta</taxon>
        <taxon>Tracheophyta</taxon>
        <taxon>Spermatophyta</taxon>
        <taxon>Magnoliopsida</taxon>
        <taxon>eudicotyledons</taxon>
        <taxon>Gunneridae</taxon>
        <taxon>Pentapetalae</taxon>
        <taxon>asterids</taxon>
        <taxon>lamiids</taxon>
        <taxon>Solanales</taxon>
        <taxon>Convolvulaceae</taxon>
        <taxon>Cuscuteae</taxon>
        <taxon>Cuscuta</taxon>
        <taxon>Cuscuta subgen. Grammica</taxon>
        <taxon>Cuscuta sect. Cleistogrammica</taxon>
    </lineage>
</organism>
<name>A0A484LB31_9ASTE</name>
<dbReference type="GO" id="GO:0016787">
    <property type="term" value="F:hydrolase activity"/>
    <property type="evidence" value="ECO:0007669"/>
    <property type="project" value="UniProtKB-KW"/>
</dbReference>
<keyword evidence="6" id="KW-0325">Glycoprotein</keyword>
<accession>A0A484LB31</accession>
<sequence length="284" mass="32151">MILADKGYDVWISNTRGTEYSRRHQYLDPNAREFWYWTWDHLAKYDLPVLIDLVFKTTGQKVHFVGHALGSLLCLAALAEGNVGVDKVRSAALLSPTVYASHMTSILVKAAVKLHIAEHLMVQTVCFSLLMVQMSEWLRDLPLNGKNCCINSAAIRHFAESGMQSTSIRNLKHLSQNVRHGTLEKYDYGNAEVNMQHYGRRKPPLYDLSRIPKNLPVFISYGGADQMADTADVKVLLGELKPALNTDMLRVQYVPNYAHYDFIMGLNANHLVYTQLIAFLDPLK</sequence>
<evidence type="ECO:0000256" key="3">
    <source>
        <dbReference type="ARBA" id="ARBA00022801"/>
    </source>
</evidence>
<dbReference type="EMBL" id="OOIL02001215">
    <property type="protein sequence ID" value="VFQ73503.1"/>
    <property type="molecule type" value="Genomic_DNA"/>
</dbReference>
<dbReference type="InterPro" id="IPR000073">
    <property type="entry name" value="AB_hydrolase_1"/>
</dbReference>
<dbReference type="OrthoDB" id="9974421at2759"/>
<dbReference type="Proteomes" id="UP000595140">
    <property type="component" value="Unassembled WGS sequence"/>
</dbReference>
<dbReference type="SUPFAM" id="SSF53474">
    <property type="entry name" value="alpha/beta-Hydrolases"/>
    <property type="match status" value="1"/>
</dbReference>
<dbReference type="InterPro" id="IPR029058">
    <property type="entry name" value="AB_hydrolase_fold"/>
</dbReference>
<evidence type="ECO:0000256" key="6">
    <source>
        <dbReference type="ARBA" id="ARBA00023180"/>
    </source>
</evidence>
<dbReference type="PANTHER" id="PTHR11005">
    <property type="entry name" value="LYSOSOMAL ACID LIPASE-RELATED"/>
    <property type="match status" value="1"/>
</dbReference>
<evidence type="ECO:0000313" key="9">
    <source>
        <dbReference type="Proteomes" id="UP000595140"/>
    </source>
</evidence>
<dbReference type="GO" id="GO:0016042">
    <property type="term" value="P:lipid catabolic process"/>
    <property type="evidence" value="ECO:0007669"/>
    <property type="project" value="UniProtKB-KW"/>
</dbReference>
<dbReference type="AlphaFoldDB" id="A0A484LB31"/>
<evidence type="ECO:0000313" key="8">
    <source>
        <dbReference type="EMBL" id="VFQ73503.1"/>
    </source>
</evidence>
<evidence type="ECO:0000256" key="5">
    <source>
        <dbReference type="ARBA" id="ARBA00023098"/>
    </source>
</evidence>
<dbReference type="Pfam" id="PF00561">
    <property type="entry name" value="Abhydrolase_1"/>
    <property type="match status" value="1"/>
</dbReference>
<evidence type="ECO:0000256" key="1">
    <source>
        <dbReference type="ARBA" id="ARBA00010701"/>
    </source>
</evidence>
<gene>
    <name evidence="8" type="ORF">CCAM_LOCUS15279</name>
</gene>
<dbReference type="Gene3D" id="3.40.50.1820">
    <property type="entry name" value="alpha/beta hydrolase"/>
    <property type="match status" value="1"/>
</dbReference>
<proteinExistence type="inferred from homology"/>
<evidence type="ECO:0000256" key="4">
    <source>
        <dbReference type="ARBA" id="ARBA00022963"/>
    </source>
</evidence>
<evidence type="ECO:0000256" key="2">
    <source>
        <dbReference type="ARBA" id="ARBA00022729"/>
    </source>
</evidence>
<comment type="similarity">
    <text evidence="1">Belongs to the AB hydrolase superfamily. Lipase family.</text>
</comment>